<gene>
    <name evidence="1" type="ORF">BRX40_05615</name>
    <name evidence="2" type="ORF">CA257_00395</name>
</gene>
<sequence>MRAKVAAHDAGVRAAKMAPIAALVASPAFSEVVAGIEALGVDLDGEPRFGPFVKASRSGLIGLKRAVEREVARS</sequence>
<dbReference type="Proteomes" id="UP000185161">
    <property type="component" value="Chromosome"/>
</dbReference>
<dbReference type="EMBL" id="QQWO01000001">
    <property type="protein sequence ID" value="RSV07986.1"/>
    <property type="molecule type" value="Genomic_DNA"/>
</dbReference>
<dbReference type="STRING" id="93064.BRX40_05615"/>
<evidence type="ECO:0000313" key="2">
    <source>
        <dbReference type="EMBL" id="RSV07986.1"/>
    </source>
</evidence>
<reference evidence="2 4" key="3">
    <citation type="submission" date="2018-07" db="EMBL/GenBank/DDBJ databases">
        <title>Genomic and Epidemiologic Investigation of an Indolent Hospital Outbreak.</title>
        <authorList>
            <person name="Johnson R.C."/>
            <person name="Deming C."/>
            <person name="Conlan S."/>
            <person name="Zellmer C.J."/>
            <person name="Michelin A.V."/>
            <person name="Lee-Lin S."/>
            <person name="Thomas P.J."/>
            <person name="Park M."/>
            <person name="Weingarten R.A."/>
            <person name="Less J."/>
            <person name="Dekker J.P."/>
            <person name="Frank K.M."/>
            <person name="Musser K.A."/>
            <person name="Mcquiston J.R."/>
            <person name="Henderson D.K."/>
            <person name="Lau A.F."/>
            <person name="Palmore T.N."/>
            <person name="Segre J.A."/>
        </authorList>
    </citation>
    <scope>NUCLEOTIDE SEQUENCE [LARGE SCALE GENOMIC DNA]</scope>
    <source>
        <strain evidence="2 4">SK-NIH.Env10_0317</strain>
    </source>
</reference>
<reference evidence="3" key="2">
    <citation type="submission" date="2016-12" db="EMBL/GenBank/DDBJ databases">
        <title>Whole genome sequencing of Sphingomonas sp. ABOJV.</title>
        <authorList>
            <person name="Conlan S."/>
            <person name="Thomas P.J."/>
            <person name="Mullikin J."/>
            <person name="Palmore T.N."/>
            <person name="Frank K.M."/>
            <person name="Segre J.A."/>
        </authorList>
    </citation>
    <scope>NUCLEOTIDE SEQUENCE [LARGE SCALE GENOMIC DNA]</scope>
    <source>
        <strain evidence="3">ABOJV</strain>
    </source>
</reference>
<keyword evidence="3" id="KW-1185">Reference proteome</keyword>
<dbReference type="AlphaFoldDB" id="A0A1L6J7Q4"/>
<protein>
    <submittedName>
        <fullName evidence="1">Uncharacterized protein</fullName>
    </submittedName>
</protein>
<dbReference type="Proteomes" id="UP000286681">
    <property type="component" value="Unassembled WGS sequence"/>
</dbReference>
<dbReference type="KEGG" id="skr:BRX40_05615"/>
<evidence type="ECO:0000313" key="3">
    <source>
        <dbReference type="Proteomes" id="UP000185161"/>
    </source>
</evidence>
<evidence type="ECO:0000313" key="4">
    <source>
        <dbReference type="Proteomes" id="UP000286681"/>
    </source>
</evidence>
<proteinExistence type="predicted"/>
<accession>A0A1L6J7Q4</accession>
<organism evidence="1 3">
    <name type="scientific">Sphingomonas koreensis</name>
    <dbReference type="NCBI Taxonomy" id="93064"/>
    <lineage>
        <taxon>Bacteria</taxon>
        <taxon>Pseudomonadati</taxon>
        <taxon>Pseudomonadota</taxon>
        <taxon>Alphaproteobacteria</taxon>
        <taxon>Sphingomonadales</taxon>
        <taxon>Sphingomonadaceae</taxon>
        <taxon>Sphingomonas</taxon>
    </lineage>
</organism>
<name>A0A1L6J7Q4_9SPHN</name>
<reference evidence="1" key="1">
    <citation type="submission" date="2016-12" db="EMBL/GenBank/DDBJ databases">
        <title>Whole genome sequencing of Sphingomonas koreensis.</title>
        <authorList>
            <person name="Conlan S."/>
            <person name="Thomas P.J."/>
            <person name="Mullikin J."/>
            <person name="Palmore T.N."/>
            <person name="Frank K.M."/>
            <person name="Segre J.A."/>
        </authorList>
    </citation>
    <scope>NUCLEOTIDE SEQUENCE</scope>
    <source>
        <strain evidence="1">ABOJV</strain>
    </source>
</reference>
<evidence type="ECO:0000313" key="1">
    <source>
        <dbReference type="EMBL" id="APR51982.1"/>
    </source>
</evidence>
<dbReference type="EMBL" id="CP018820">
    <property type="protein sequence ID" value="APR51982.1"/>
    <property type="molecule type" value="Genomic_DNA"/>
</dbReference>